<feature type="transmembrane region" description="Helical" evidence="1">
    <location>
        <begin position="28"/>
        <end position="50"/>
    </location>
</feature>
<evidence type="ECO:0000313" key="3">
    <source>
        <dbReference type="Proteomes" id="UP000285567"/>
    </source>
</evidence>
<protein>
    <submittedName>
        <fullName evidence="2">Uncharacterized protein</fullName>
    </submittedName>
</protein>
<evidence type="ECO:0000313" key="2">
    <source>
        <dbReference type="EMBL" id="RIN12120.1"/>
    </source>
</evidence>
<dbReference type="EMBL" id="QXUL01000010">
    <property type="protein sequence ID" value="RIN12120.1"/>
    <property type="molecule type" value="Genomic_DNA"/>
</dbReference>
<dbReference type="Proteomes" id="UP000285567">
    <property type="component" value="Unassembled WGS sequence"/>
</dbReference>
<keyword evidence="3" id="KW-1185">Reference proteome</keyword>
<gene>
    <name evidence="2" type="ORF">BU097_03160</name>
</gene>
<organism evidence="2 3">
    <name type="scientific">Staphylococcus xylosus</name>
    <dbReference type="NCBI Taxonomy" id="1288"/>
    <lineage>
        <taxon>Bacteria</taxon>
        <taxon>Bacillati</taxon>
        <taxon>Bacillota</taxon>
        <taxon>Bacilli</taxon>
        <taxon>Bacillales</taxon>
        <taxon>Staphylococcaceae</taxon>
        <taxon>Staphylococcus</taxon>
    </lineage>
</organism>
<proteinExistence type="predicted"/>
<accession>A0A418IQZ2</accession>
<name>A0A418IQZ2_STAXY</name>
<keyword evidence="1" id="KW-0812">Transmembrane</keyword>
<evidence type="ECO:0000256" key="1">
    <source>
        <dbReference type="SAM" id="Phobius"/>
    </source>
</evidence>
<keyword evidence="1" id="KW-0472">Membrane</keyword>
<dbReference type="AlphaFoldDB" id="A0A418IQZ2"/>
<sequence>MPYSFPPNCVRHGGIQALNHLPNSINGWFLPPLMEIFIILLNKVHNYIFLNKIIDFIKKQIPSMESAFL</sequence>
<reference evidence="2 3" key="1">
    <citation type="journal article" date="2016" name="Front. Microbiol.">
        <title>Comprehensive Phylogenetic Analysis of Bovine Non-aureus Staphylococci Species Based on Whole-Genome Sequencing.</title>
        <authorList>
            <person name="Naushad S."/>
            <person name="Barkema H.W."/>
            <person name="Luby C."/>
            <person name="Condas L.A."/>
            <person name="Nobrega D.B."/>
            <person name="Carson D.A."/>
            <person name="De Buck J."/>
        </authorList>
    </citation>
    <scope>NUCLEOTIDE SEQUENCE [LARGE SCALE GENOMIC DNA]</scope>
    <source>
        <strain evidence="2 3">SNUC 102</strain>
    </source>
</reference>
<comment type="caution">
    <text evidence="2">The sequence shown here is derived from an EMBL/GenBank/DDBJ whole genome shotgun (WGS) entry which is preliminary data.</text>
</comment>
<keyword evidence="1" id="KW-1133">Transmembrane helix</keyword>